<reference evidence="3 4" key="1">
    <citation type="journal article" date="2024" name="Science">
        <title>Giant polyketide synthase enzymes in the biosynthesis of giant marine polyether toxins.</title>
        <authorList>
            <person name="Fallon T.R."/>
            <person name="Shende V.V."/>
            <person name="Wierzbicki I.H."/>
            <person name="Pendleton A.L."/>
            <person name="Watervoot N.F."/>
            <person name="Auber R.P."/>
            <person name="Gonzalez D.J."/>
            <person name="Wisecaver J.H."/>
            <person name="Moore B.S."/>
        </authorList>
    </citation>
    <scope>NUCLEOTIDE SEQUENCE [LARGE SCALE GENOMIC DNA]</scope>
    <source>
        <strain evidence="3 4">12B1</strain>
    </source>
</reference>
<feature type="transmembrane region" description="Helical" evidence="2">
    <location>
        <begin position="247"/>
        <end position="272"/>
    </location>
</feature>
<keyword evidence="2" id="KW-0472">Membrane</keyword>
<dbReference type="AlphaFoldDB" id="A0AB34K2B6"/>
<proteinExistence type="predicted"/>
<feature type="compositionally biased region" description="Basic residues" evidence="1">
    <location>
        <begin position="326"/>
        <end position="340"/>
    </location>
</feature>
<evidence type="ECO:0000256" key="1">
    <source>
        <dbReference type="SAM" id="MobiDB-lite"/>
    </source>
</evidence>
<dbReference type="Proteomes" id="UP001515480">
    <property type="component" value="Unassembled WGS sequence"/>
</dbReference>
<evidence type="ECO:0000313" key="4">
    <source>
        <dbReference type="Proteomes" id="UP001515480"/>
    </source>
</evidence>
<protein>
    <submittedName>
        <fullName evidence="3">Uncharacterized protein</fullName>
    </submittedName>
</protein>
<gene>
    <name evidence="3" type="ORF">AB1Y20_009544</name>
</gene>
<evidence type="ECO:0000256" key="2">
    <source>
        <dbReference type="SAM" id="Phobius"/>
    </source>
</evidence>
<feature type="region of interest" description="Disordered" evidence="1">
    <location>
        <begin position="326"/>
        <end position="347"/>
    </location>
</feature>
<evidence type="ECO:0000313" key="3">
    <source>
        <dbReference type="EMBL" id="KAL1528185.1"/>
    </source>
</evidence>
<dbReference type="EMBL" id="JBGBPQ010000002">
    <property type="protein sequence ID" value="KAL1528185.1"/>
    <property type="molecule type" value="Genomic_DNA"/>
</dbReference>
<keyword evidence="4" id="KW-1185">Reference proteome</keyword>
<accession>A0AB34K2B6</accession>
<keyword evidence="2" id="KW-1133">Transmembrane helix</keyword>
<sequence length="360" mass="40134">MELKLLPDVFRFAPPPPPPSAPIDCRGNSTDARPRRIAVVDGAFCGSEPSSKEGCYLLSDDALLDSYGALECLGIAREKGTNLPAFSVWGFLHPDCWSYVSVRHFKRPWLLPSLISGKEEAAHMRRLATSAAQEWAHPSLGSDRVSKPLRVVVRGRCLPFLRAGYLNVLSRGMMRRDTHTSTVYEGSTQRRAVFVERVVVDYATSPVLAQIRAHHAGALNPVVQQAGEVSPPNNDYITAERARSLTIWRLIAVNLVVVAVNFVIAARGFYIWDFLSRKRVMEWIQMAQPHVGVTLRTMRVLDWLTRPVRWPFARVAGLFERGLGRRRGRGRGRGGQRRGRGQAGGRASAAYAGRLFARRV</sequence>
<organism evidence="3 4">
    <name type="scientific">Prymnesium parvum</name>
    <name type="common">Toxic golden alga</name>
    <dbReference type="NCBI Taxonomy" id="97485"/>
    <lineage>
        <taxon>Eukaryota</taxon>
        <taxon>Haptista</taxon>
        <taxon>Haptophyta</taxon>
        <taxon>Prymnesiophyceae</taxon>
        <taxon>Prymnesiales</taxon>
        <taxon>Prymnesiaceae</taxon>
        <taxon>Prymnesium</taxon>
    </lineage>
</organism>
<keyword evidence="2" id="KW-0812">Transmembrane</keyword>
<name>A0AB34K2B6_PRYPA</name>
<comment type="caution">
    <text evidence="3">The sequence shown here is derived from an EMBL/GenBank/DDBJ whole genome shotgun (WGS) entry which is preliminary data.</text>
</comment>